<organism evidence="2 3">
    <name type="scientific">Psychrosphaera algicola</name>
    <dbReference type="NCBI Taxonomy" id="3023714"/>
    <lineage>
        <taxon>Bacteria</taxon>
        <taxon>Pseudomonadati</taxon>
        <taxon>Pseudomonadota</taxon>
        <taxon>Gammaproteobacteria</taxon>
        <taxon>Alteromonadales</taxon>
        <taxon>Pseudoalteromonadaceae</taxon>
        <taxon>Psychrosphaera</taxon>
    </lineage>
</organism>
<gene>
    <name evidence="2" type="ORF">PN838_10585</name>
</gene>
<reference evidence="2 3" key="1">
    <citation type="submission" date="2023-01" db="EMBL/GenBank/DDBJ databases">
        <title>Psychrosphaera sp. nov., isolated from marine algae.</title>
        <authorList>
            <person name="Bayburt H."/>
            <person name="Choi B.J."/>
            <person name="Kim J.M."/>
            <person name="Choi D.G."/>
            <person name="Jeon C.O."/>
        </authorList>
    </citation>
    <scope>NUCLEOTIDE SEQUENCE [LARGE SCALE GENOMIC DNA]</scope>
    <source>
        <strain evidence="2 3">G1-22</strain>
    </source>
</reference>
<dbReference type="RefSeq" id="WP_272180629.1">
    <property type="nucleotide sequence ID" value="NZ_JAQOMS010000002.1"/>
</dbReference>
<dbReference type="InterPro" id="IPR024952">
    <property type="entry name" value="LPP20-like_dom"/>
</dbReference>
<dbReference type="Gene3D" id="3.10.28.20">
    <property type="entry name" value="Acetamidase/Formamidase-like domains"/>
    <property type="match status" value="1"/>
</dbReference>
<keyword evidence="3" id="KW-1185">Reference proteome</keyword>
<protein>
    <submittedName>
        <fullName evidence="2">LPP20 family lipoprotein</fullName>
    </submittedName>
</protein>
<dbReference type="EMBL" id="JAQOMS010000002">
    <property type="protein sequence ID" value="MDC2889127.1"/>
    <property type="molecule type" value="Genomic_DNA"/>
</dbReference>
<evidence type="ECO:0000313" key="3">
    <source>
        <dbReference type="Proteomes" id="UP001528411"/>
    </source>
</evidence>
<evidence type="ECO:0000313" key="2">
    <source>
        <dbReference type="EMBL" id="MDC2889127.1"/>
    </source>
</evidence>
<sequence length="175" mass="19598">MLLLLSQFGCAQSIPNWVHAPSLDSQSNFYSVGSGSSLEVAKSNALTNLALRLIVNVESETESYSNLDNGKLNQRLNMSTVQASEQLTFVKTEIIKTHVEGEETHVLVSVDKMTVFNSIRDNFSNVILPLTNSDKVPAAQILVNRLKLDEYLLYIKSTYRCCAPINNRYKQSKMH</sequence>
<name>A0ABT5FDW6_9GAMM</name>
<feature type="domain" description="Lipoprotein LPP20-like" evidence="1">
    <location>
        <begin position="15"/>
        <end position="111"/>
    </location>
</feature>
<proteinExistence type="predicted"/>
<dbReference type="Pfam" id="PF02169">
    <property type="entry name" value="LPP20"/>
    <property type="match status" value="1"/>
</dbReference>
<dbReference type="Proteomes" id="UP001528411">
    <property type="component" value="Unassembled WGS sequence"/>
</dbReference>
<keyword evidence="2" id="KW-0449">Lipoprotein</keyword>
<evidence type="ECO:0000259" key="1">
    <source>
        <dbReference type="Pfam" id="PF02169"/>
    </source>
</evidence>
<accession>A0ABT5FDW6</accession>
<comment type="caution">
    <text evidence="2">The sequence shown here is derived from an EMBL/GenBank/DDBJ whole genome shotgun (WGS) entry which is preliminary data.</text>
</comment>